<comment type="catalytic activity">
    <reaction evidence="14 15">
        <text>FMN + ATP + H(+) = FAD + diphosphate</text>
        <dbReference type="Rhea" id="RHEA:17237"/>
        <dbReference type="ChEBI" id="CHEBI:15378"/>
        <dbReference type="ChEBI" id="CHEBI:30616"/>
        <dbReference type="ChEBI" id="CHEBI:33019"/>
        <dbReference type="ChEBI" id="CHEBI:57692"/>
        <dbReference type="ChEBI" id="CHEBI:58210"/>
        <dbReference type="EC" id="2.7.7.2"/>
    </reaction>
</comment>
<evidence type="ECO:0000256" key="14">
    <source>
        <dbReference type="ARBA" id="ARBA00049494"/>
    </source>
</evidence>
<dbReference type="NCBIfam" id="TIGR00125">
    <property type="entry name" value="cyt_tran_rel"/>
    <property type="match status" value="1"/>
</dbReference>
<dbReference type="InterPro" id="IPR004821">
    <property type="entry name" value="Cyt_trans-like"/>
</dbReference>
<dbReference type="PANTHER" id="PTHR22749:SF6">
    <property type="entry name" value="RIBOFLAVIN KINASE"/>
    <property type="match status" value="1"/>
</dbReference>
<dbReference type="InterPro" id="IPR023468">
    <property type="entry name" value="Riboflavin_kinase"/>
</dbReference>
<comment type="similarity">
    <text evidence="15">Belongs to the ribF family.</text>
</comment>
<keyword evidence="4 15" id="KW-0285">Flavoprotein</keyword>
<evidence type="ECO:0000256" key="4">
    <source>
        <dbReference type="ARBA" id="ARBA00022630"/>
    </source>
</evidence>
<sequence>MQIVHLNYPSQYQMDLDPTSVAVGYFDGVHKGHQEVIQEAINEAEQRKIKSAVMTFNPHPITVIKKAPLKDFLITSLDEKVNILKDMNVDYLFVVTFNHDLAKLSPEEFVNKFFIEMNVKHVVGGFDFSFGHKGAGKIQYMDDYSNGQLTYSVVDKVTYEGEKVSSTRVRDLLTEGNMSLVSKLLGRPFTLTAKVVHGEKRGREIGYPTANLDVDSSHKLPKIGVYAVKVYVNQQPYYGMANIGYNPTFTDDVERPLVEVHIFDFNQSIYNETIEVEFHHYIRPEEKFNNVEELIEYMKQDEAQTKNFFKIQR</sequence>
<keyword evidence="11 15" id="KW-0067">ATP-binding</keyword>
<keyword evidence="5 15" id="KW-0288">FMN</keyword>
<keyword evidence="6 15" id="KW-0808">Transferase</keyword>
<dbReference type="SUPFAM" id="SSF52374">
    <property type="entry name" value="Nucleotidylyl transferase"/>
    <property type="match status" value="1"/>
</dbReference>
<keyword evidence="8 15" id="KW-0547">Nucleotide-binding</keyword>
<reference evidence="17 18" key="1">
    <citation type="submission" date="2016-10" db="EMBL/GenBank/DDBJ databases">
        <authorList>
            <person name="de Groot N.N."/>
        </authorList>
    </citation>
    <scope>NUCLEOTIDE SEQUENCE [LARGE SCALE GENOMIC DNA]</scope>
    <source>
        <strain evidence="17 18">DSM 21633</strain>
    </source>
</reference>
<dbReference type="RefSeq" id="WP_091772124.1">
    <property type="nucleotide sequence ID" value="NZ_CAESCL010000004.1"/>
</dbReference>
<dbReference type="Proteomes" id="UP000199427">
    <property type="component" value="Unassembled WGS sequence"/>
</dbReference>
<dbReference type="SMART" id="SM00904">
    <property type="entry name" value="Flavokinase"/>
    <property type="match status" value="1"/>
</dbReference>
<feature type="domain" description="Riboflavin kinase" evidence="16">
    <location>
        <begin position="184"/>
        <end position="310"/>
    </location>
</feature>
<dbReference type="GO" id="GO:0003919">
    <property type="term" value="F:FMN adenylyltransferase activity"/>
    <property type="evidence" value="ECO:0007669"/>
    <property type="project" value="UniProtKB-UniRule"/>
</dbReference>
<evidence type="ECO:0000256" key="7">
    <source>
        <dbReference type="ARBA" id="ARBA00022695"/>
    </source>
</evidence>
<keyword evidence="9 15" id="KW-0418">Kinase</keyword>
<evidence type="ECO:0000256" key="8">
    <source>
        <dbReference type="ARBA" id="ARBA00022741"/>
    </source>
</evidence>
<dbReference type="OrthoDB" id="9803667at2"/>
<evidence type="ECO:0000256" key="3">
    <source>
        <dbReference type="ARBA" id="ARBA00005201"/>
    </source>
</evidence>
<comment type="function">
    <text evidence="1">Catalyzes the phosphorylation of riboflavin to FMN followed by the adenylation of FMN to FAD.</text>
</comment>
<comment type="pathway">
    <text evidence="2 15">Cofactor biosynthesis; FAD biosynthesis; FAD from FMN: step 1/1.</text>
</comment>
<organism evidence="17 18">
    <name type="scientific">Piscibacillus halophilus</name>
    <dbReference type="NCBI Taxonomy" id="571933"/>
    <lineage>
        <taxon>Bacteria</taxon>
        <taxon>Bacillati</taxon>
        <taxon>Bacillota</taxon>
        <taxon>Bacilli</taxon>
        <taxon>Bacillales</taxon>
        <taxon>Bacillaceae</taxon>
        <taxon>Piscibacillus</taxon>
    </lineage>
</organism>
<evidence type="ECO:0000256" key="6">
    <source>
        <dbReference type="ARBA" id="ARBA00022679"/>
    </source>
</evidence>
<dbReference type="Gene3D" id="2.40.30.30">
    <property type="entry name" value="Riboflavin kinase-like"/>
    <property type="match status" value="1"/>
</dbReference>
<dbReference type="SUPFAM" id="SSF82114">
    <property type="entry name" value="Riboflavin kinase-like"/>
    <property type="match status" value="1"/>
</dbReference>
<dbReference type="EMBL" id="FOES01000001">
    <property type="protein sequence ID" value="SEP58600.1"/>
    <property type="molecule type" value="Genomic_DNA"/>
</dbReference>
<dbReference type="InterPro" id="IPR015864">
    <property type="entry name" value="FAD_synthase"/>
</dbReference>
<dbReference type="InterPro" id="IPR023465">
    <property type="entry name" value="Riboflavin_kinase_dom_sf"/>
</dbReference>
<keyword evidence="7 15" id="KW-0548">Nucleotidyltransferase</keyword>
<dbReference type="GO" id="GO:0008531">
    <property type="term" value="F:riboflavin kinase activity"/>
    <property type="evidence" value="ECO:0007669"/>
    <property type="project" value="UniProtKB-UniRule"/>
</dbReference>
<dbReference type="PANTHER" id="PTHR22749">
    <property type="entry name" value="RIBOFLAVIN KINASE/FMN ADENYLYLTRANSFERASE"/>
    <property type="match status" value="1"/>
</dbReference>
<evidence type="ECO:0000256" key="1">
    <source>
        <dbReference type="ARBA" id="ARBA00002121"/>
    </source>
</evidence>
<evidence type="ECO:0000313" key="18">
    <source>
        <dbReference type="Proteomes" id="UP000199427"/>
    </source>
</evidence>
<name>A0A1H8Z2E8_9BACI</name>
<dbReference type="AlphaFoldDB" id="A0A1H8Z2E8"/>
<dbReference type="InterPro" id="IPR015865">
    <property type="entry name" value="Riboflavin_kinase_bac/euk"/>
</dbReference>
<dbReference type="FunFam" id="3.40.50.620:FF:000021">
    <property type="entry name" value="Riboflavin biosynthesis protein"/>
    <property type="match status" value="1"/>
</dbReference>
<dbReference type="GO" id="GO:0009398">
    <property type="term" value="P:FMN biosynthetic process"/>
    <property type="evidence" value="ECO:0007669"/>
    <property type="project" value="UniProtKB-UniRule"/>
</dbReference>
<evidence type="ECO:0000256" key="2">
    <source>
        <dbReference type="ARBA" id="ARBA00004726"/>
    </source>
</evidence>
<keyword evidence="12" id="KW-0511">Multifunctional enzyme</keyword>
<evidence type="ECO:0000313" key="17">
    <source>
        <dbReference type="EMBL" id="SEP58600.1"/>
    </source>
</evidence>
<evidence type="ECO:0000256" key="13">
    <source>
        <dbReference type="ARBA" id="ARBA00047880"/>
    </source>
</evidence>
<dbReference type="NCBIfam" id="TIGR00083">
    <property type="entry name" value="ribF"/>
    <property type="match status" value="1"/>
</dbReference>
<evidence type="ECO:0000256" key="15">
    <source>
        <dbReference type="PIRNR" id="PIRNR004491"/>
    </source>
</evidence>
<evidence type="ECO:0000256" key="10">
    <source>
        <dbReference type="ARBA" id="ARBA00022827"/>
    </source>
</evidence>
<dbReference type="PIRSF" id="PIRSF004491">
    <property type="entry name" value="FAD_Synth"/>
    <property type="match status" value="1"/>
</dbReference>
<dbReference type="InterPro" id="IPR002606">
    <property type="entry name" value="Riboflavin_kinase_bac"/>
</dbReference>
<dbReference type="UniPathway" id="UPA00277">
    <property type="reaction ID" value="UER00407"/>
</dbReference>
<dbReference type="NCBIfam" id="NF004160">
    <property type="entry name" value="PRK05627.1-3"/>
    <property type="match status" value="1"/>
</dbReference>
<protein>
    <recommendedName>
        <fullName evidence="15">Riboflavin biosynthesis protein</fullName>
    </recommendedName>
    <domain>
        <recommendedName>
            <fullName evidence="15">Riboflavin kinase</fullName>
            <ecNumber evidence="15">2.7.1.26</ecNumber>
        </recommendedName>
        <alternativeName>
            <fullName evidence="15">Flavokinase</fullName>
        </alternativeName>
    </domain>
    <domain>
        <recommendedName>
            <fullName evidence="15">FMN adenylyltransferase</fullName>
            <ecNumber evidence="15">2.7.7.2</ecNumber>
        </recommendedName>
        <alternativeName>
            <fullName evidence="15">FAD pyrophosphorylase</fullName>
        </alternativeName>
        <alternativeName>
            <fullName evidence="15">FAD synthase</fullName>
        </alternativeName>
    </domain>
</protein>
<dbReference type="EC" id="2.7.1.26" evidence="15"/>
<comment type="catalytic activity">
    <reaction evidence="13 15">
        <text>riboflavin + ATP = FMN + ADP + H(+)</text>
        <dbReference type="Rhea" id="RHEA:14357"/>
        <dbReference type="ChEBI" id="CHEBI:15378"/>
        <dbReference type="ChEBI" id="CHEBI:30616"/>
        <dbReference type="ChEBI" id="CHEBI:57986"/>
        <dbReference type="ChEBI" id="CHEBI:58210"/>
        <dbReference type="ChEBI" id="CHEBI:456216"/>
        <dbReference type="EC" id="2.7.1.26"/>
    </reaction>
</comment>
<dbReference type="NCBIfam" id="NF004162">
    <property type="entry name" value="PRK05627.1-5"/>
    <property type="match status" value="1"/>
</dbReference>
<proteinExistence type="inferred from homology"/>
<dbReference type="UniPathway" id="UPA00276">
    <property type="reaction ID" value="UER00406"/>
</dbReference>
<dbReference type="InterPro" id="IPR014729">
    <property type="entry name" value="Rossmann-like_a/b/a_fold"/>
</dbReference>
<keyword evidence="18" id="KW-1185">Reference proteome</keyword>
<dbReference type="GO" id="GO:0006747">
    <property type="term" value="P:FAD biosynthetic process"/>
    <property type="evidence" value="ECO:0007669"/>
    <property type="project" value="UniProtKB-UniRule"/>
</dbReference>
<evidence type="ECO:0000256" key="11">
    <source>
        <dbReference type="ARBA" id="ARBA00022840"/>
    </source>
</evidence>
<dbReference type="Pfam" id="PF01687">
    <property type="entry name" value="Flavokinase"/>
    <property type="match status" value="1"/>
</dbReference>
<dbReference type="EC" id="2.7.7.2" evidence="15"/>
<dbReference type="GO" id="GO:0005524">
    <property type="term" value="F:ATP binding"/>
    <property type="evidence" value="ECO:0007669"/>
    <property type="project" value="UniProtKB-UniRule"/>
</dbReference>
<dbReference type="CDD" id="cd02064">
    <property type="entry name" value="FAD_synthetase_N"/>
    <property type="match status" value="1"/>
</dbReference>
<evidence type="ECO:0000256" key="9">
    <source>
        <dbReference type="ARBA" id="ARBA00022777"/>
    </source>
</evidence>
<evidence type="ECO:0000256" key="5">
    <source>
        <dbReference type="ARBA" id="ARBA00022643"/>
    </source>
</evidence>
<accession>A0A1H8Z2E8</accession>
<gene>
    <name evidence="17" type="ORF">SAMN05216362_101180</name>
</gene>
<evidence type="ECO:0000259" key="16">
    <source>
        <dbReference type="SMART" id="SM00904"/>
    </source>
</evidence>
<evidence type="ECO:0000256" key="12">
    <source>
        <dbReference type="ARBA" id="ARBA00023268"/>
    </source>
</evidence>
<dbReference type="FunFam" id="2.40.30.30:FF:000003">
    <property type="entry name" value="Riboflavin biosynthesis protein"/>
    <property type="match status" value="1"/>
</dbReference>
<dbReference type="Gene3D" id="3.40.50.620">
    <property type="entry name" value="HUPs"/>
    <property type="match status" value="1"/>
</dbReference>
<dbReference type="STRING" id="571933.SAMN05216362_101180"/>
<keyword evidence="10 15" id="KW-0274">FAD</keyword>
<dbReference type="GO" id="GO:0009231">
    <property type="term" value="P:riboflavin biosynthetic process"/>
    <property type="evidence" value="ECO:0007669"/>
    <property type="project" value="InterPro"/>
</dbReference>
<comment type="pathway">
    <text evidence="3 15">Cofactor biosynthesis; FMN biosynthesis; FMN from riboflavin (ATP route): step 1/1.</text>
</comment>
<dbReference type="Pfam" id="PF06574">
    <property type="entry name" value="FAD_syn"/>
    <property type="match status" value="1"/>
</dbReference>